<name>A0AAE0SE55_9BIVA</name>
<protein>
    <submittedName>
        <fullName evidence="2">Uncharacterized protein</fullName>
    </submittedName>
</protein>
<proteinExistence type="predicted"/>
<keyword evidence="3" id="KW-1185">Reference proteome</keyword>
<dbReference type="EMBL" id="JAEAOA010001703">
    <property type="protein sequence ID" value="KAK3590392.1"/>
    <property type="molecule type" value="Genomic_DNA"/>
</dbReference>
<dbReference type="Proteomes" id="UP001195483">
    <property type="component" value="Unassembled WGS sequence"/>
</dbReference>
<evidence type="ECO:0000313" key="2">
    <source>
        <dbReference type="EMBL" id="KAK3590392.1"/>
    </source>
</evidence>
<reference evidence="2" key="1">
    <citation type="journal article" date="2021" name="Genome Biol. Evol.">
        <title>A High-Quality Reference Genome for a Parasitic Bivalve with Doubly Uniparental Inheritance (Bivalvia: Unionida).</title>
        <authorList>
            <person name="Smith C.H."/>
        </authorList>
    </citation>
    <scope>NUCLEOTIDE SEQUENCE</scope>
    <source>
        <strain evidence="2">CHS0354</strain>
    </source>
</reference>
<gene>
    <name evidence="2" type="ORF">CHS0354_028502</name>
</gene>
<feature type="compositionally biased region" description="Polar residues" evidence="1">
    <location>
        <begin position="134"/>
        <end position="149"/>
    </location>
</feature>
<organism evidence="2 3">
    <name type="scientific">Potamilus streckersoni</name>
    <dbReference type="NCBI Taxonomy" id="2493646"/>
    <lineage>
        <taxon>Eukaryota</taxon>
        <taxon>Metazoa</taxon>
        <taxon>Spiralia</taxon>
        <taxon>Lophotrochozoa</taxon>
        <taxon>Mollusca</taxon>
        <taxon>Bivalvia</taxon>
        <taxon>Autobranchia</taxon>
        <taxon>Heteroconchia</taxon>
        <taxon>Palaeoheterodonta</taxon>
        <taxon>Unionida</taxon>
        <taxon>Unionoidea</taxon>
        <taxon>Unionidae</taxon>
        <taxon>Ambleminae</taxon>
        <taxon>Lampsilini</taxon>
        <taxon>Potamilus</taxon>
    </lineage>
</organism>
<evidence type="ECO:0000313" key="3">
    <source>
        <dbReference type="Proteomes" id="UP001195483"/>
    </source>
</evidence>
<accession>A0AAE0SE55</accession>
<feature type="region of interest" description="Disordered" evidence="1">
    <location>
        <begin position="131"/>
        <end position="178"/>
    </location>
</feature>
<reference evidence="2" key="2">
    <citation type="journal article" date="2021" name="Genome Biol. Evol.">
        <title>Developing a high-quality reference genome for a parasitic bivalve with doubly uniparental inheritance (Bivalvia: Unionida).</title>
        <authorList>
            <person name="Smith C.H."/>
        </authorList>
    </citation>
    <scope>NUCLEOTIDE SEQUENCE</scope>
    <source>
        <strain evidence="2">CHS0354</strain>
        <tissue evidence="2">Mantle</tissue>
    </source>
</reference>
<evidence type="ECO:0000256" key="1">
    <source>
        <dbReference type="SAM" id="MobiDB-lite"/>
    </source>
</evidence>
<dbReference type="AlphaFoldDB" id="A0AAE0SE55"/>
<sequence length="344" mass="39314">MLELTPSEIRYSQDSISCVFTGRHRGKRIGETLDELVNGYISVDDIPTIAMIFRNRKWYAYDNRRLWVFKHFELLGVVLKYRSPKEPIGMRLNIQHMMKERASETTTPAPTSETSVSSLYQKHGSFISERNLKYTPQPSTLTSSNSSAGGDSPITGESGVSIPTGRSRDSVTSVTNSFERKPASKSILYSASSNPVQCQEENKEVNPCRPMTAFKSSLPATETADFELLAQKTQSKLKPASRQAFVNIINVYQNQCNPKRPVLVMLDPSIIRYTKDSIEYPLSEERLSAVQRRLRQLLLDENPRPMEVYKAYILYWIKEENDVLWSLRKLMDDHAKWGRKTCKV</sequence>
<comment type="caution">
    <text evidence="2">The sequence shown here is derived from an EMBL/GenBank/DDBJ whole genome shotgun (WGS) entry which is preliminary data.</text>
</comment>
<reference evidence="2" key="3">
    <citation type="submission" date="2023-05" db="EMBL/GenBank/DDBJ databases">
        <authorList>
            <person name="Smith C.H."/>
        </authorList>
    </citation>
    <scope>NUCLEOTIDE SEQUENCE</scope>
    <source>
        <strain evidence="2">CHS0354</strain>
        <tissue evidence="2">Mantle</tissue>
    </source>
</reference>